<dbReference type="PROSITE" id="PS00842">
    <property type="entry name" value="XPG_2"/>
    <property type="match status" value="1"/>
</dbReference>
<feature type="domain" description="XPG-I" evidence="18">
    <location>
        <begin position="147"/>
        <end position="219"/>
    </location>
</feature>
<comment type="subunit">
    <text evidence="15">Interacts with PCNA1 and PCNA2. Three molecules of FEN1 bind to one PCNA trimer with each molecule binding to one PCNA monomer. PCNA stimulates the nuclease activity without altering cleavage specificity.</text>
</comment>
<dbReference type="GO" id="GO:0006284">
    <property type="term" value="P:base-excision repair"/>
    <property type="evidence" value="ECO:0007669"/>
    <property type="project" value="UniProtKB-UniRule"/>
</dbReference>
<dbReference type="GO" id="GO:0005654">
    <property type="term" value="C:nucleoplasm"/>
    <property type="evidence" value="ECO:0007669"/>
    <property type="project" value="UniProtKB-SubCell"/>
</dbReference>
<dbReference type="InterPro" id="IPR006086">
    <property type="entry name" value="XPG-I_dom"/>
</dbReference>
<feature type="domain" description="XPG N-terminal" evidence="19">
    <location>
        <begin position="1"/>
        <end position="108"/>
    </location>
</feature>
<evidence type="ECO:0000313" key="20">
    <source>
        <dbReference type="EMBL" id="GAQ79478.1"/>
    </source>
</evidence>
<evidence type="ECO:0000256" key="4">
    <source>
        <dbReference type="ARBA" id="ARBA00022723"/>
    </source>
</evidence>
<keyword evidence="21" id="KW-1185">Reference proteome</keyword>
<dbReference type="PRINTS" id="PR00853">
    <property type="entry name" value="XPGRADSUPER"/>
</dbReference>
<proteinExistence type="inferred from homology"/>
<gene>
    <name evidence="20" type="ORF">KFL_000310280</name>
</gene>
<evidence type="ECO:0000256" key="16">
    <source>
        <dbReference type="HAMAP-Rule" id="MF_03140"/>
    </source>
</evidence>
<keyword evidence="12 16" id="KW-0539">Nucleus</keyword>
<evidence type="ECO:0000256" key="9">
    <source>
        <dbReference type="ARBA" id="ARBA00022842"/>
    </source>
</evidence>
<dbReference type="InterPro" id="IPR029060">
    <property type="entry name" value="PIN-like_dom_sf"/>
</dbReference>
<dbReference type="SMART" id="SM00484">
    <property type="entry name" value="XPGI"/>
    <property type="match status" value="1"/>
</dbReference>
<dbReference type="InterPro" id="IPR006084">
    <property type="entry name" value="XPG/Rad2"/>
</dbReference>
<dbReference type="Gene3D" id="1.10.150.20">
    <property type="entry name" value="5' to 3' exonuclease, C-terminal subdomain"/>
    <property type="match status" value="1"/>
</dbReference>
<dbReference type="GO" id="GO:0000287">
    <property type="term" value="F:magnesium ion binding"/>
    <property type="evidence" value="ECO:0007669"/>
    <property type="project" value="UniProtKB-UniRule"/>
</dbReference>
<protein>
    <recommendedName>
        <fullName evidence="16">Flap endonuclease 1</fullName>
        <shortName evidence="16">FEN-1</shortName>
        <ecNumber evidence="16">3.1.-.-</ecNumber>
    </recommendedName>
    <alternativeName>
        <fullName evidence="16">Flap structure-specific endonuclease 1</fullName>
    </alternativeName>
</protein>
<dbReference type="OrthoDB" id="1937206at2759"/>
<feature type="region of interest" description="Disordered" evidence="17">
    <location>
        <begin position="347"/>
        <end position="390"/>
    </location>
</feature>
<dbReference type="OMA" id="MGIPWVQ"/>
<dbReference type="InterPro" id="IPR036279">
    <property type="entry name" value="5-3_exonuclease_C_sf"/>
</dbReference>
<dbReference type="CDD" id="cd09907">
    <property type="entry name" value="H3TH_FEN1-Euk"/>
    <property type="match status" value="1"/>
</dbReference>
<name>A0A1Y1HUF1_KLENI</name>
<dbReference type="FunFam" id="3.40.50.1010:FF:000016">
    <property type="entry name" value="Flap endonuclease 1"/>
    <property type="match status" value="1"/>
</dbReference>
<comment type="function">
    <text evidence="13 16">Structure-specific nuclease with 5'-flap endonuclease and 5'-3' exonuclease activities involved in DNA replication and repair. During DNA replication, cleaves the 5'-overhanging flap structure that is generated by displacement synthesis when DNA polymerase encounters the 5'-end of a downstream Okazaki fragment. It enters the flap from the 5'-end and then tracks to cleave the flap base, leaving a nick for ligation. Also involved in the long patch base excision repair (LP-BER) pathway, by cleaving within the apurinic/apyrimidinic (AP) site-terminated flap. Acts as a genome stabilization factor that prevents flaps from equilibrating into structures that lead to duplications and deletions. Also possesses 5'-3' exonuclease activity on nicked or gapped double-stranded DNA, and exhibits RNase H activity. Also involved in replication and repair of rDNA and in repairing mitochondrial DNA.</text>
</comment>
<dbReference type="PANTHER" id="PTHR11081:SF9">
    <property type="entry name" value="FLAP ENDONUCLEASE 1"/>
    <property type="match status" value="1"/>
</dbReference>
<evidence type="ECO:0000256" key="7">
    <source>
        <dbReference type="ARBA" id="ARBA00022801"/>
    </source>
</evidence>
<keyword evidence="1 16" id="KW-0597">Phosphoprotein</keyword>
<dbReference type="HAMAP" id="MF_00614">
    <property type="entry name" value="Fen"/>
    <property type="match status" value="1"/>
</dbReference>
<comment type="subcellular location">
    <subcellularLocation>
        <location evidence="16">Nucleus</location>
        <location evidence="16">Nucleolus</location>
    </subcellularLocation>
    <subcellularLocation>
        <location evidence="16">Nucleus</location>
        <location evidence="16">Nucleoplasm</location>
    </subcellularLocation>
    <subcellularLocation>
        <location evidence="16">Mitochondrion</location>
    </subcellularLocation>
    <text evidence="16">Resides mostly in the nucleoli and relocalizes to the nucleoplasm upon DNA damage.</text>
</comment>
<dbReference type="InterPro" id="IPR008918">
    <property type="entry name" value="HhH2"/>
</dbReference>
<dbReference type="FunFam" id="1.10.150.20:FF:000009">
    <property type="entry name" value="Flap endonuclease 1"/>
    <property type="match status" value="1"/>
</dbReference>
<dbReference type="STRING" id="105231.A0A1Y1HUF1"/>
<dbReference type="SUPFAM" id="SSF88723">
    <property type="entry name" value="PIN domain-like"/>
    <property type="match status" value="1"/>
</dbReference>
<keyword evidence="4 16" id="KW-0479">Metal-binding</keyword>
<keyword evidence="2 16" id="KW-0235">DNA replication</keyword>
<keyword evidence="3 16" id="KW-0540">Nuclease</keyword>
<dbReference type="InterPro" id="IPR023426">
    <property type="entry name" value="Flap_endonuc"/>
</dbReference>
<dbReference type="Proteomes" id="UP000054558">
    <property type="component" value="Unassembled WGS sequence"/>
</dbReference>
<comment type="similarity">
    <text evidence="14 16">Belongs to the XPG/RAD2 endonuclease family. FEN1 subfamily.</text>
</comment>
<dbReference type="GO" id="GO:0008409">
    <property type="term" value="F:5'-3' exonuclease activity"/>
    <property type="evidence" value="ECO:0000318"/>
    <property type="project" value="GO_Central"/>
</dbReference>
<keyword evidence="7 16" id="KW-0378">Hydrolase</keyword>
<dbReference type="GO" id="GO:0005730">
    <property type="term" value="C:nucleolus"/>
    <property type="evidence" value="ECO:0007669"/>
    <property type="project" value="UniProtKB-SubCell"/>
</dbReference>
<dbReference type="GO" id="GO:0005739">
    <property type="term" value="C:mitochondrion"/>
    <property type="evidence" value="ECO:0007669"/>
    <property type="project" value="UniProtKB-SubCell"/>
</dbReference>
<evidence type="ECO:0000256" key="15">
    <source>
        <dbReference type="ARBA" id="ARBA00063178"/>
    </source>
</evidence>
<dbReference type="InterPro" id="IPR006085">
    <property type="entry name" value="XPG_DNA_repair_N"/>
</dbReference>
<comment type="cofactor">
    <cofactor evidence="16">
        <name>Mg(2+)</name>
        <dbReference type="ChEBI" id="CHEBI:18420"/>
    </cofactor>
    <text evidence="16">Binds 2 magnesium ions per subunit. They probably participate in the reaction catalyzed by the enzyme. May bind an additional third magnesium ion after substrate binding.</text>
</comment>
<evidence type="ECO:0000256" key="12">
    <source>
        <dbReference type="ARBA" id="ARBA00023242"/>
    </source>
</evidence>
<evidence type="ECO:0000259" key="18">
    <source>
        <dbReference type="SMART" id="SM00484"/>
    </source>
</evidence>
<evidence type="ECO:0000256" key="3">
    <source>
        <dbReference type="ARBA" id="ARBA00022722"/>
    </source>
</evidence>
<evidence type="ECO:0000256" key="13">
    <source>
        <dbReference type="ARBA" id="ARBA00029382"/>
    </source>
</evidence>
<dbReference type="SMART" id="SM00485">
    <property type="entry name" value="XPGN"/>
    <property type="match status" value="1"/>
</dbReference>
<dbReference type="EMBL" id="DF236980">
    <property type="protein sequence ID" value="GAQ79478.1"/>
    <property type="molecule type" value="Genomic_DNA"/>
</dbReference>
<dbReference type="EC" id="3.1.-.-" evidence="16"/>
<accession>A0A1Y1HUF1</accession>
<keyword evidence="6 16" id="KW-0227">DNA damage</keyword>
<evidence type="ECO:0000256" key="14">
    <source>
        <dbReference type="ARBA" id="ARBA00034726"/>
    </source>
</evidence>
<evidence type="ECO:0000256" key="5">
    <source>
        <dbReference type="ARBA" id="ARBA00022759"/>
    </source>
</evidence>
<keyword evidence="8 16" id="KW-0269">Exonuclease</keyword>
<dbReference type="Pfam" id="PF00752">
    <property type="entry name" value="XPG_N"/>
    <property type="match status" value="1"/>
</dbReference>
<evidence type="ECO:0000256" key="11">
    <source>
        <dbReference type="ARBA" id="ARBA00023204"/>
    </source>
</evidence>
<dbReference type="CDD" id="cd09867">
    <property type="entry name" value="PIN_FEN1"/>
    <property type="match status" value="1"/>
</dbReference>
<dbReference type="AlphaFoldDB" id="A0A1Y1HUF1"/>
<dbReference type="SUPFAM" id="SSF47807">
    <property type="entry name" value="5' to 3' exonuclease, C-terminal subdomain"/>
    <property type="match status" value="1"/>
</dbReference>
<keyword evidence="10 16" id="KW-0496">Mitochondrion</keyword>
<dbReference type="Pfam" id="PF00867">
    <property type="entry name" value="XPG_I"/>
    <property type="match status" value="1"/>
</dbReference>
<dbReference type="InterPro" id="IPR019974">
    <property type="entry name" value="XPG_CS"/>
</dbReference>
<dbReference type="SMART" id="SM00279">
    <property type="entry name" value="HhH2"/>
    <property type="match status" value="1"/>
</dbReference>
<evidence type="ECO:0000313" key="21">
    <source>
        <dbReference type="Proteomes" id="UP000054558"/>
    </source>
</evidence>
<evidence type="ECO:0000256" key="10">
    <source>
        <dbReference type="ARBA" id="ARBA00023128"/>
    </source>
</evidence>
<keyword evidence="11 16" id="KW-0234">DNA repair</keyword>
<reference evidence="20 21" key="1">
    <citation type="journal article" date="2014" name="Nat. Commun.">
        <title>Klebsormidium flaccidum genome reveals primary factors for plant terrestrial adaptation.</title>
        <authorList>
            <person name="Hori K."/>
            <person name="Maruyama F."/>
            <person name="Fujisawa T."/>
            <person name="Togashi T."/>
            <person name="Yamamoto N."/>
            <person name="Seo M."/>
            <person name="Sato S."/>
            <person name="Yamada T."/>
            <person name="Mori H."/>
            <person name="Tajima N."/>
            <person name="Moriyama T."/>
            <person name="Ikeuchi M."/>
            <person name="Watanabe M."/>
            <person name="Wada H."/>
            <person name="Kobayashi K."/>
            <person name="Saito M."/>
            <person name="Masuda T."/>
            <person name="Sasaki-Sekimoto Y."/>
            <person name="Mashiguchi K."/>
            <person name="Awai K."/>
            <person name="Shimojima M."/>
            <person name="Masuda S."/>
            <person name="Iwai M."/>
            <person name="Nobusawa T."/>
            <person name="Narise T."/>
            <person name="Kondo S."/>
            <person name="Saito H."/>
            <person name="Sato R."/>
            <person name="Murakawa M."/>
            <person name="Ihara Y."/>
            <person name="Oshima-Yamada Y."/>
            <person name="Ohtaka K."/>
            <person name="Satoh M."/>
            <person name="Sonobe K."/>
            <person name="Ishii M."/>
            <person name="Ohtani R."/>
            <person name="Kanamori-Sato M."/>
            <person name="Honoki R."/>
            <person name="Miyazaki D."/>
            <person name="Mochizuki H."/>
            <person name="Umetsu J."/>
            <person name="Higashi K."/>
            <person name="Shibata D."/>
            <person name="Kamiya Y."/>
            <person name="Sato N."/>
            <person name="Nakamura Y."/>
            <person name="Tabata S."/>
            <person name="Ida S."/>
            <person name="Kurokawa K."/>
            <person name="Ohta H."/>
        </authorList>
    </citation>
    <scope>NUCLEOTIDE SEQUENCE [LARGE SCALE GENOMIC DNA]</scope>
    <source>
        <strain evidence="20 21">NIES-2285</strain>
    </source>
</reference>
<evidence type="ECO:0000256" key="1">
    <source>
        <dbReference type="ARBA" id="ARBA00022553"/>
    </source>
</evidence>
<dbReference type="GO" id="GO:0003677">
    <property type="term" value="F:DNA binding"/>
    <property type="evidence" value="ECO:0007669"/>
    <property type="project" value="UniProtKB-UniRule"/>
</dbReference>
<dbReference type="GO" id="GO:0043137">
    <property type="term" value="P:DNA replication, removal of RNA primer"/>
    <property type="evidence" value="ECO:0007669"/>
    <property type="project" value="UniProtKB-UniRule"/>
</dbReference>
<dbReference type="PANTHER" id="PTHR11081">
    <property type="entry name" value="FLAP ENDONUCLEASE FAMILY MEMBER"/>
    <property type="match status" value="1"/>
</dbReference>
<evidence type="ECO:0000256" key="6">
    <source>
        <dbReference type="ARBA" id="ARBA00022763"/>
    </source>
</evidence>
<organism evidence="20 21">
    <name type="scientific">Klebsormidium nitens</name>
    <name type="common">Green alga</name>
    <name type="synonym">Ulothrix nitens</name>
    <dbReference type="NCBI Taxonomy" id="105231"/>
    <lineage>
        <taxon>Eukaryota</taxon>
        <taxon>Viridiplantae</taxon>
        <taxon>Streptophyta</taxon>
        <taxon>Klebsormidiophyceae</taxon>
        <taxon>Klebsormidiales</taxon>
        <taxon>Klebsormidiaceae</taxon>
        <taxon>Klebsormidium</taxon>
    </lineage>
</organism>
<evidence type="ECO:0000259" key="19">
    <source>
        <dbReference type="SMART" id="SM00485"/>
    </source>
</evidence>
<evidence type="ECO:0000256" key="2">
    <source>
        <dbReference type="ARBA" id="ARBA00022705"/>
    </source>
</evidence>
<keyword evidence="5 16" id="KW-0255">Endonuclease</keyword>
<keyword evidence="9 16" id="KW-0460">Magnesium</keyword>
<evidence type="ECO:0000256" key="8">
    <source>
        <dbReference type="ARBA" id="ARBA00022839"/>
    </source>
</evidence>
<evidence type="ECO:0000256" key="17">
    <source>
        <dbReference type="SAM" id="MobiDB-lite"/>
    </source>
</evidence>
<dbReference type="Gene3D" id="3.40.50.1010">
    <property type="entry name" value="5'-nuclease"/>
    <property type="match status" value="1"/>
</dbReference>
<feature type="compositionally biased region" description="Low complexity" evidence="17">
    <location>
        <begin position="377"/>
        <end position="390"/>
    </location>
</feature>
<sequence>MGVKGLTKLLADNAPRCMREQKFENYFGRRIAIDASMSIYSFLIVIGRTGQETLTNEAGESTSHLQGMFTRTIRLVEAGMKPLYVFDGKPPELKTAELKKRLEKRTDATAALATAQETGEAADIEKYSKRTVRVSRQQNEDCRKLLRLMGVPVVEAPAEAEAECANLCKLGKVYGASTEDMDALTFGTPRLIRHLMEPAARKIPAMEFELDKILEELALTMDQFIDLCILSGCDYCDPIKGIGGITALKLVRQHGSIEKILEAIDTAKYQIASDWPYKEARKMFQAPEVTPADQIPEFKWVAPDEEGIKKFLVDENGFNHERVTKGIEKLKASRAKGAQGRLDTFFKITPGAGGAAPKRKAEDDKGTKGAPAKKGKGASTKAAAPKGKKK</sequence>
<dbReference type="GO" id="GO:0017108">
    <property type="term" value="F:5'-flap endonuclease activity"/>
    <property type="evidence" value="ECO:0000318"/>
    <property type="project" value="GO_Central"/>
</dbReference>